<name>X1E6E4_9ZZZZ</name>
<gene>
    <name evidence="1" type="ORF">S01H4_46155</name>
</gene>
<evidence type="ECO:0000313" key="1">
    <source>
        <dbReference type="EMBL" id="GAH04228.1"/>
    </source>
</evidence>
<sequence length="148" mass="16490">MSSLADILQNLDIDISMLTASDLDDLMEATKQYPVEVQELLKGQALREFGASALASFERDALGITPEKMLSFLENRPPQPTTLPPVPPQYLLGGGELPGIELNVDAPNIEGNFNIYSTVQLDGRIIYTYGIYWVTVYGYIAVKSFYWH</sequence>
<organism evidence="1">
    <name type="scientific">marine sediment metagenome</name>
    <dbReference type="NCBI Taxonomy" id="412755"/>
    <lineage>
        <taxon>unclassified sequences</taxon>
        <taxon>metagenomes</taxon>
        <taxon>ecological metagenomes</taxon>
    </lineage>
</organism>
<protein>
    <submittedName>
        <fullName evidence="1">Uncharacterized protein</fullName>
    </submittedName>
</protein>
<dbReference type="AlphaFoldDB" id="X1E6E4"/>
<dbReference type="EMBL" id="BART01025766">
    <property type="protein sequence ID" value="GAH04228.1"/>
    <property type="molecule type" value="Genomic_DNA"/>
</dbReference>
<reference evidence="1" key="1">
    <citation type="journal article" date="2014" name="Front. Microbiol.">
        <title>High frequency of phylogenetically diverse reductive dehalogenase-homologous genes in deep subseafloor sedimentary metagenomes.</title>
        <authorList>
            <person name="Kawai M."/>
            <person name="Futagami T."/>
            <person name="Toyoda A."/>
            <person name="Takaki Y."/>
            <person name="Nishi S."/>
            <person name="Hori S."/>
            <person name="Arai W."/>
            <person name="Tsubouchi T."/>
            <person name="Morono Y."/>
            <person name="Uchiyama I."/>
            <person name="Ito T."/>
            <person name="Fujiyama A."/>
            <person name="Inagaki F."/>
            <person name="Takami H."/>
        </authorList>
    </citation>
    <scope>NUCLEOTIDE SEQUENCE</scope>
    <source>
        <strain evidence="1">Expedition CK06-06</strain>
    </source>
</reference>
<accession>X1E6E4</accession>
<proteinExistence type="predicted"/>
<comment type="caution">
    <text evidence="1">The sequence shown here is derived from an EMBL/GenBank/DDBJ whole genome shotgun (WGS) entry which is preliminary data.</text>
</comment>